<sequence>MARARPPIGDTSIVKDHNRHRFHPYTESRQSSISFLDTLPIRDYALPASPSYETQTSSGVQSAETQLSTRSDGWLAFAKKTGLFSAVVTSFVIEFYRLLQPDNSEVTVQLLTIIAKQQFPPLSTSSGLSSPNQTQLYTPPSQFRAPASAVRVNLLWFGSLSCSLIAASLGMLTKQWLREYLSIANSTPRELLRIRQYRHIYLTRWKVPQLIAILPLLLQLSLTLFLVGLIDLLWSIHPPVATLVTIPTVIWILIYLATTCAPTFFPHCPFKSPQARVFYMLSHPFRKVFQCVWSLREEYFPRQGPYSFKSLIVTDANEQIIHAWSLDEKETRMKTEFEVDAIIDADNTFVDDEFLEFVIKPCTRDLSGLHITLLLRRLLACRLKCPDVPLKDFCASLWRVGEHGTSVMVQIAVEALTRFADDFERGETKDVSPWTEQLLDFICHASTCLKWYNDRAIGTSCQVVEILSRLAVIPSQKLSSAAFVGLLPYLSHPRGMAVAPEIVSSHVLHRFIEQTSRHLPQCDPLELCHSISLLVLRSRGDSVKPCWAALTSLFADLRRAIQLEAGDAPSPRRHKRKYKDLDRSCVDIAIKVNMRYPGLVDDRLLAVMWRDDDVEHTPGRVFAERYRRRNSH</sequence>
<gene>
    <name evidence="4" type="ORF">NLI96_g6800</name>
</gene>
<evidence type="ECO:0000256" key="1">
    <source>
        <dbReference type="SAM" id="MobiDB-lite"/>
    </source>
</evidence>
<accession>A0AAD5V5L3</accession>
<protein>
    <recommendedName>
        <fullName evidence="3">DUF6535 domain-containing protein</fullName>
    </recommendedName>
</protein>
<keyword evidence="2" id="KW-1133">Transmembrane helix</keyword>
<name>A0AAD5V5L3_9APHY</name>
<keyword evidence="2" id="KW-0472">Membrane</keyword>
<dbReference type="EMBL" id="JANAWD010000261">
    <property type="protein sequence ID" value="KAJ3482698.1"/>
    <property type="molecule type" value="Genomic_DNA"/>
</dbReference>
<reference evidence="4" key="1">
    <citation type="submission" date="2022-07" db="EMBL/GenBank/DDBJ databases">
        <title>Genome Sequence of Physisporinus lineatus.</title>
        <authorList>
            <person name="Buettner E."/>
        </authorList>
    </citation>
    <scope>NUCLEOTIDE SEQUENCE</scope>
    <source>
        <strain evidence="4">VT162</strain>
    </source>
</reference>
<feature type="domain" description="DUF6535" evidence="3">
    <location>
        <begin position="69"/>
        <end position="235"/>
    </location>
</feature>
<evidence type="ECO:0000256" key="2">
    <source>
        <dbReference type="SAM" id="Phobius"/>
    </source>
</evidence>
<feature type="transmembrane region" description="Helical" evidence="2">
    <location>
        <begin position="240"/>
        <end position="258"/>
    </location>
</feature>
<keyword evidence="5" id="KW-1185">Reference proteome</keyword>
<dbReference type="Pfam" id="PF20153">
    <property type="entry name" value="DUF6535"/>
    <property type="match status" value="1"/>
</dbReference>
<feature type="region of interest" description="Disordered" evidence="1">
    <location>
        <begin position="1"/>
        <end position="21"/>
    </location>
</feature>
<feature type="transmembrane region" description="Helical" evidence="2">
    <location>
        <begin position="210"/>
        <end position="233"/>
    </location>
</feature>
<evidence type="ECO:0000313" key="5">
    <source>
        <dbReference type="Proteomes" id="UP001212997"/>
    </source>
</evidence>
<dbReference type="AlphaFoldDB" id="A0AAD5V5L3"/>
<dbReference type="InterPro" id="IPR045338">
    <property type="entry name" value="DUF6535"/>
</dbReference>
<keyword evidence="2" id="KW-0812">Transmembrane</keyword>
<feature type="transmembrane region" description="Helical" evidence="2">
    <location>
        <begin position="154"/>
        <end position="172"/>
    </location>
</feature>
<evidence type="ECO:0000313" key="4">
    <source>
        <dbReference type="EMBL" id="KAJ3482698.1"/>
    </source>
</evidence>
<organism evidence="4 5">
    <name type="scientific">Meripilus lineatus</name>
    <dbReference type="NCBI Taxonomy" id="2056292"/>
    <lineage>
        <taxon>Eukaryota</taxon>
        <taxon>Fungi</taxon>
        <taxon>Dikarya</taxon>
        <taxon>Basidiomycota</taxon>
        <taxon>Agaricomycotina</taxon>
        <taxon>Agaricomycetes</taxon>
        <taxon>Polyporales</taxon>
        <taxon>Meripilaceae</taxon>
        <taxon>Meripilus</taxon>
    </lineage>
</organism>
<proteinExistence type="predicted"/>
<evidence type="ECO:0000259" key="3">
    <source>
        <dbReference type="Pfam" id="PF20153"/>
    </source>
</evidence>
<dbReference type="Proteomes" id="UP001212997">
    <property type="component" value="Unassembled WGS sequence"/>
</dbReference>
<comment type="caution">
    <text evidence="4">The sequence shown here is derived from an EMBL/GenBank/DDBJ whole genome shotgun (WGS) entry which is preliminary data.</text>
</comment>